<organism evidence="1 2">
    <name type="scientific">Phytophthora fragariaefolia</name>
    <dbReference type="NCBI Taxonomy" id="1490495"/>
    <lineage>
        <taxon>Eukaryota</taxon>
        <taxon>Sar</taxon>
        <taxon>Stramenopiles</taxon>
        <taxon>Oomycota</taxon>
        <taxon>Peronosporomycetes</taxon>
        <taxon>Peronosporales</taxon>
        <taxon>Peronosporaceae</taxon>
        <taxon>Phytophthora</taxon>
    </lineage>
</organism>
<proteinExistence type="predicted"/>
<dbReference type="OrthoDB" id="550575at2759"/>
<name>A0A9W6U1Q4_9STRA</name>
<accession>A0A9W6U1Q4</accession>
<evidence type="ECO:0000313" key="1">
    <source>
        <dbReference type="EMBL" id="GMF23471.1"/>
    </source>
</evidence>
<sequence length="251" mass="29170">MEERQQLRRVQEEGDRAALIAQKQTAHYALEAFDRETQHAIVLQRWFQTLKNRQIFREGRELRAREAHTRADDKVSEILRQSTGSVVFQARVWRDCLDHKAELVALEEDECVAMEKEIEDLKTACIEAHAGSTQVSKELVELTKRKGEFERSRTRRKRATEAVKQRIQPFAVQAKQLTVESARELNANRQLQMELRRVRTELRKFHTNLRGRLIMEPLLLRGDVELLLGALTGQDMSDDDEVDTQRSKAAV</sequence>
<evidence type="ECO:0000313" key="2">
    <source>
        <dbReference type="Proteomes" id="UP001165121"/>
    </source>
</evidence>
<comment type="caution">
    <text evidence="1">The sequence shown here is derived from an EMBL/GenBank/DDBJ whole genome shotgun (WGS) entry which is preliminary data.</text>
</comment>
<reference evidence="1" key="1">
    <citation type="submission" date="2023-04" db="EMBL/GenBank/DDBJ databases">
        <title>Phytophthora fragariaefolia NBRC 109709.</title>
        <authorList>
            <person name="Ichikawa N."/>
            <person name="Sato H."/>
            <person name="Tonouchi N."/>
        </authorList>
    </citation>
    <scope>NUCLEOTIDE SEQUENCE</scope>
    <source>
        <strain evidence="1">NBRC 109709</strain>
    </source>
</reference>
<protein>
    <submittedName>
        <fullName evidence="1">Unnamed protein product</fullName>
    </submittedName>
</protein>
<dbReference type="Proteomes" id="UP001165121">
    <property type="component" value="Unassembled WGS sequence"/>
</dbReference>
<dbReference type="AlphaFoldDB" id="A0A9W6U1Q4"/>
<keyword evidence="2" id="KW-1185">Reference proteome</keyword>
<gene>
    <name evidence="1" type="ORF">Pfra01_000371900</name>
</gene>
<dbReference type="EMBL" id="BSXT01000289">
    <property type="protein sequence ID" value="GMF23471.1"/>
    <property type="molecule type" value="Genomic_DNA"/>
</dbReference>